<gene>
    <name evidence="6" type="primary">pvuIIM</name>
    <name evidence="6" type="ORF">PAERUG_P19_London_7_VIM_2_05_10_06791</name>
</gene>
<keyword evidence="2 6" id="KW-0808">Transferase</keyword>
<dbReference type="GO" id="GO:0003677">
    <property type="term" value="F:DNA binding"/>
    <property type="evidence" value="ECO:0007669"/>
    <property type="project" value="InterPro"/>
</dbReference>
<evidence type="ECO:0000256" key="1">
    <source>
        <dbReference type="ARBA" id="ARBA00022603"/>
    </source>
</evidence>
<name>A0A9P1W0X8_PSEAI</name>
<dbReference type="Pfam" id="PF14338">
    <property type="entry name" value="Mrr_N"/>
    <property type="match status" value="1"/>
</dbReference>
<evidence type="ECO:0000256" key="2">
    <source>
        <dbReference type="ARBA" id="ARBA00022679"/>
    </source>
</evidence>
<dbReference type="RefSeq" id="WP_043103561.1">
    <property type="nucleotide sequence ID" value="NZ_CAADQX010000468.1"/>
</dbReference>
<dbReference type="AlphaFoldDB" id="A0A9P1W0X8"/>
<dbReference type="PRINTS" id="PR00508">
    <property type="entry name" value="S21N4MTFRASE"/>
</dbReference>
<dbReference type="EMBL" id="CVVU01000274">
    <property type="protein sequence ID" value="CRQ11337.1"/>
    <property type="molecule type" value="Genomic_DNA"/>
</dbReference>
<dbReference type="InterPro" id="IPR001091">
    <property type="entry name" value="RM_Methyltransferase"/>
</dbReference>
<evidence type="ECO:0000259" key="4">
    <source>
        <dbReference type="Pfam" id="PF01555"/>
    </source>
</evidence>
<reference evidence="7" key="1">
    <citation type="submission" date="2015-06" db="EMBL/GenBank/DDBJ databases">
        <authorList>
            <person name="Radhakrishnan Rajesh"/>
            <person name="Underwood Anthony"/>
            <person name="Al-Shahib Ali"/>
        </authorList>
    </citation>
    <scope>NUCLEOTIDE SEQUENCE [LARGE SCALE GENOMIC DNA]</scope>
    <source>
        <strain evidence="7">P19_London_7_VIM_2_05_10</strain>
    </source>
</reference>
<organism evidence="6 7">
    <name type="scientific">Pseudomonas aeruginosa</name>
    <dbReference type="NCBI Taxonomy" id="287"/>
    <lineage>
        <taxon>Bacteria</taxon>
        <taxon>Pseudomonadati</taxon>
        <taxon>Pseudomonadota</taxon>
        <taxon>Gammaproteobacteria</taxon>
        <taxon>Pseudomonadales</taxon>
        <taxon>Pseudomonadaceae</taxon>
        <taxon>Pseudomonas</taxon>
    </lineage>
</organism>
<feature type="domain" description="Restriction system protein Mrr-like N-terminal" evidence="5">
    <location>
        <begin position="11"/>
        <end position="92"/>
    </location>
</feature>
<keyword evidence="1 6" id="KW-0489">Methyltransferase</keyword>
<dbReference type="InterPro" id="IPR002941">
    <property type="entry name" value="DNA_methylase_N4/N6"/>
</dbReference>
<evidence type="ECO:0000313" key="6">
    <source>
        <dbReference type="EMBL" id="CRQ11337.1"/>
    </source>
</evidence>
<dbReference type="InterPro" id="IPR029063">
    <property type="entry name" value="SAM-dependent_MTases_sf"/>
</dbReference>
<comment type="caution">
    <text evidence="6">The sequence shown here is derived from an EMBL/GenBank/DDBJ whole genome shotgun (WGS) entry which is preliminary data.</text>
</comment>
<dbReference type="SUPFAM" id="SSF53335">
    <property type="entry name" value="S-adenosyl-L-methionine-dependent methyltransferases"/>
    <property type="match status" value="1"/>
</dbReference>
<dbReference type="Pfam" id="PF01555">
    <property type="entry name" value="N6_N4_Mtase"/>
    <property type="match status" value="1"/>
</dbReference>
<feature type="domain" description="DNA methylase N-4/N-6" evidence="4">
    <location>
        <begin position="130"/>
        <end position="387"/>
    </location>
</feature>
<proteinExistence type="inferred from homology"/>
<evidence type="ECO:0000313" key="7">
    <source>
        <dbReference type="Proteomes" id="UP000045039"/>
    </source>
</evidence>
<evidence type="ECO:0000259" key="5">
    <source>
        <dbReference type="Pfam" id="PF14338"/>
    </source>
</evidence>
<dbReference type="Gene3D" id="3.40.50.150">
    <property type="entry name" value="Vaccinia Virus protein VP39"/>
    <property type="match status" value="1"/>
</dbReference>
<dbReference type="Proteomes" id="UP000045039">
    <property type="component" value="Unassembled WGS sequence"/>
</dbReference>
<sequence length="410" mass="46324">MQLDLFSHVVAAYQKNPDVELTNQQLYRAVCTTAGISPAELEVKVPIGASGQLHNLKRRQIRWAQQTLKRLRVVERVKGERGVWRLTETAKQDLHRAKSGVKLLAFSTDLGLAIWGPCQDVFKRLEIPITLSYCSPPYCLRKARSYGNPDQHEMADFICRALEPIVENLTEEASVVLNLSNDLFDEGMPSRSLYLERLTLALHDRLGLHLMDRLVWWNPSKPPGPVRWASMTRQQLNCAWEPVLWFAVNPLRCKSDNRRVLQPHSERHRRLQARGGEVREAVYGDGAYKLRPGSFGSITEGRIPRNVIERGHRCAATQEYRAAVNRLGLPAHGAGQPLSVPEFLIQFLTEPGDLVVDMFGGRCMTGLAAERNNRRWICTEIMLEYLRGGAELFRNFPGFSLNPALAQVGG</sequence>
<dbReference type="GO" id="GO:0032259">
    <property type="term" value="P:methylation"/>
    <property type="evidence" value="ECO:0007669"/>
    <property type="project" value="UniProtKB-KW"/>
</dbReference>
<dbReference type="GO" id="GO:0008170">
    <property type="term" value="F:N-methyltransferase activity"/>
    <property type="evidence" value="ECO:0007669"/>
    <property type="project" value="InterPro"/>
</dbReference>
<accession>A0A9P1W0X8</accession>
<comment type="similarity">
    <text evidence="3">Belongs to the N(4)/N(6)-methyltransferase family.</text>
</comment>
<dbReference type="InterPro" id="IPR025745">
    <property type="entry name" value="Mrr-like_N_dom"/>
</dbReference>
<protein>
    <recommendedName>
        <fullName evidence="3">Methyltransferase</fullName>
        <ecNumber evidence="3">2.1.1.-</ecNumber>
    </recommendedName>
</protein>
<dbReference type="EC" id="2.1.1.-" evidence="3"/>
<evidence type="ECO:0000256" key="3">
    <source>
        <dbReference type="RuleBase" id="RU362026"/>
    </source>
</evidence>